<reference evidence="2 3" key="1">
    <citation type="submission" date="2016-10" db="EMBL/GenBank/DDBJ databases">
        <authorList>
            <person name="de Groot N.N."/>
        </authorList>
    </citation>
    <scope>NUCLEOTIDE SEQUENCE [LARGE SCALE GENOMIC DNA]</scope>
    <source>
        <strain>GEY</strain>
        <strain evidence="3">DSM 9560</strain>
    </source>
</reference>
<dbReference type="InterPro" id="IPR019236">
    <property type="entry name" value="APP1_cat"/>
</dbReference>
<dbReference type="InterPro" id="IPR052935">
    <property type="entry name" value="Mg2+_PAP"/>
</dbReference>
<dbReference type="OrthoDB" id="9789875at2"/>
<dbReference type="GO" id="GO:0008195">
    <property type="term" value="F:phosphatidate phosphatase activity"/>
    <property type="evidence" value="ECO:0007669"/>
    <property type="project" value="InterPro"/>
</dbReference>
<organism evidence="2 3">
    <name type="scientific">Thermoflexibacter ruber</name>
    <dbReference type="NCBI Taxonomy" id="1003"/>
    <lineage>
        <taxon>Bacteria</taxon>
        <taxon>Pseudomonadati</taxon>
        <taxon>Bacteroidota</taxon>
        <taxon>Cytophagia</taxon>
        <taxon>Cytophagales</taxon>
        <taxon>Thermoflexibacteraceae</taxon>
        <taxon>Thermoflexibacter</taxon>
    </lineage>
</organism>
<protein>
    <submittedName>
        <fullName evidence="2">Phosphatidate phosphatase APP1</fullName>
    </submittedName>
</protein>
<dbReference type="STRING" id="1003.SAMN04488541_100267"/>
<dbReference type="AlphaFoldDB" id="A0A1I2AYQ3"/>
<dbReference type="PANTHER" id="PTHR28208:SF3">
    <property type="entry name" value="PHOSPHATIDATE PHOSPHATASE APP1"/>
    <property type="match status" value="1"/>
</dbReference>
<proteinExistence type="predicted"/>
<name>A0A1I2AYQ3_9BACT</name>
<dbReference type="Pfam" id="PF09949">
    <property type="entry name" value="APP1_cat"/>
    <property type="match status" value="1"/>
</dbReference>
<dbReference type="Proteomes" id="UP000199513">
    <property type="component" value="Unassembled WGS sequence"/>
</dbReference>
<dbReference type="PANTHER" id="PTHR28208">
    <property type="entry name" value="PHOSPHATIDATE PHOSPHATASE APP1"/>
    <property type="match status" value="1"/>
</dbReference>
<sequence>MDWKSVFKKIAVNAEEHFDKLKTELRERLGGYDEIMILPYYGCSNGKAIYLKGRVLEDRNIKEAQGNDSIWDNLVASYKRMNSNELPNVKIKAVFKDTEIELITDEEGYFTLDMELEKPFTPNQIWEEIHLELVEVRGKKQDKVEVVGKILVPPATAQFGIISDIDDTILQTKATELTKVIQLTFMRNAQTRLPFKGVSAFYKALQKGKEERSYNPIFYVSSSPWNLFDFLKDFCEVRHIPKGVFFLRDLGLSKDQFLQSSHGDHKLAQIQRIMALFPNLKFILIGDSGQHDPEIYLEAIQTYPERVLSVYIRDVSAEKRDAEIAQIAEKAQALGVEMIFAQDTLAAGNHAVQKGFINEKALDAIQQDHDYQEYSEFDFPIFDKL</sequence>
<evidence type="ECO:0000313" key="3">
    <source>
        <dbReference type="Proteomes" id="UP000199513"/>
    </source>
</evidence>
<dbReference type="EMBL" id="FONY01000002">
    <property type="protein sequence ID" value="SFE49042.1"/>
    <property type="molecule type" value="Genomic_DNA"/>
</dbReference>
<keyword evidence="3" id="KW-1185">Reference proteome</keyword>
<accession>A0A1I2AYQ3</accession>
<evidence type="ECO:0000259" key="1">
    <source>
        <dbReference type="Pfam" id="PF09949"/>
    </source>
</evidence>
<dbReference type="RefSeq" id="WP_091538763.1">
    <property type="nucleotide sequence ID" value="NZ_FONY01000002.1"/>
</dbReference>
<gene>
    <name evidence="2" type="ORF">SAMN04488541_100267</name>
</gene>
<feature type="domain" description="Phosphatidate phosphatase APP1 catalytic" evidence="1">
    <location>
        <begin position="159"/>
        <end position="314"/>
    </location>
</feature>
<evidence type="ECO:0000313" key="2">
    <source>
        <dbReference type="EMBL" id="SFE49042.1"/>
    </source>
</evidence>